<dbReference type="Proteomes" id="UP000611521">
    <property type="component" value="Unassembled WGS sequence"/>
</dbReference>
<keyword evidence="7" id="KW-1185">Reference proteome</keyword>
<dbReference type="Pfam" id="PF00534">
    <property type="entry name" value="Glycos_transf_1"/>
    <property type="match status" value="1"/>
</dbReference>
<keyword evidence="3" id="KW-0808">Transferase</keyword>
<evidence type="ECO:0000313" key="6">
    <source>
        <dbReference type="EMBL" id="MBD8011309.1"/>
    </source>
</evidence>
<organism evidence="6 7">
    <name type="scientific">Microbacterium commune</name>
    <dbReference type="NCBI Taxonomy" id="2762219"/>
    <lineage>
        <taxon>Bacteria</taxon>
        <taxon>Bacillati</taxon>
        <taxon>Actinomycetota</taxon>
        <taxon>Actinomycetes</taxon>
        <taxon>Micrococcales</taxon>
        <taxon>Microbacteriaceae</taxon>
        <taxon>Microbacterium</taxon>
    </lineage>
</organism>
<feature type="domain" description="Glycosyltransferase subfamily 4-like N-terminal" evidence="5">
    <location>
        <begin position="45"/>
        <end position="176"/>
    </location>
</feature>
<accession>A0ABR8W2Q8</accession>
<evidence type="ECO:0000259" key="4">
    <source>
        <dbReference type="Pfam" id="PF00534"/>
    </source>
</evidence>
<evidence type="ECO:0000256" key="1">
    <source>
        <dbReference type="ARBA" id="ARBA00021292"/>
    </source>
</evidence>
<dbReference type="Pfam" id="PF13439">
    <property type="entry name" value="Glyco_transf_4"/>
    <property type="match status" value="1"/>
</dbReference>
<sequence length="366" mass="39777">MIPISTRGSGPNITIVSGRMALPPSYFVLSAPRHLRDSFNFSFHAQILDVDRADFGGFELQPSSRRSAVQLYRDLVARRPALVHQHWATWSAPAVGAARRLGVPLVVSVHGYDAFLPRTPGRLGRVKDAAKHVERRAALSSATAVVVNSSFMAARVESLGVQSQRIHLIRHGIDTEYFRPASQPRRGIYYVGRLSPEKGGALFLEALAQLTGLAEPIVLIGDGPEMSTLKTRATELGVNATFLGSLPASKVRRHLQSARLLVCPSVPARGQAEASGIAPLEALACGTPVVVTKVGGLPENLPATLKEFACLPNATDLAGTISRALLMDRDELQEKTREHAVEKHSDQRVAREWKELYCRLIGVKVE</sequence>
<feature type="domain" description="Glycosyl transferase family 1" evidence="4">
    <location>
        <begin position="186"/>
        <end position="340"/>
    </location>
</feature>
<dbReference type="CDD" id="cd03801">
    <property type="entry name" value="GT4_PimA-like"/>
    <property type="match status" value="1"/>
</dbReference>
<dbReference type="InterPro" id="IPR050194">
    <property type="entry name" value="Glycosyltransferase_grp1"/>
</dbReference>
<name>A0ABR8W2Q8_9MICO</name>
<dbReference type="InterPro" id="IPR028098">
    <property type="entry name" value="Glyco_trans_4-like_N"/>
</dbReference>
<proteinExistence type="predicted"/>
<gene>
    <name evidence="6" type="ORF">H9633_03215</name>
</gene>
<evidence type="ECO:0000256" key="3">
    <source>
        <dbReference type="ARBA" id="ARBA00022679"/>
    </source>
</evidence>
<dbReference type="Gene3D" id="3.40.50.2000">
    <property type="entry name" value="Glycogen Phosphorylase B"/>
    <property type="match status" value="2"/>
</dbReference>
<comment type="caution">
    <text evidence="6">The sequence shown here is derived from an EMBL/GenBank/DDBJ whole genome shotgun (WGS) entry which is preliminary data.</text>
</comment>
<protein>
    <recommendedName>
        <fullName evidence="1">D-inositol 3-phosphate glycosyltransferase</fullName>
    </recommendedName>
</protein>
<dbReference type="EMBL" id="JACSPX010000001">
    <property type="protein sequence ID" value="MBD8011309.1"/>
    <property type="molecule type" value="Genomic_DNA"/>
</dbReference>
<reference evidence="6 7" key="1">
    <citation type="submission" date="2020-08" db="EMBL/GenBank/DDBJ databases">
        <title>A Genomic Blueprint of the Chicken Gut Microbiome.</title>
        <authorList>
            <person name="Gilroy R."/>
            <person name="Ravi A."/>
            <person name="Getino M."/>
            <person name="Pursley I."/>
            <person name="Horton D.L."/>
            <person name="Alikhan N.-F."/>
            <person name="Baker D."/>
            <person name="Gharbi K."/>
            <person name="Hall N."/>
            <person name="Watson M."/>
            <person name="Adriaenssens E.M."/>
            <person name="Foster-Nyarko E."/>
            <person name="Jarju S."/>
            <person name="Secka A."/>
            <person name="Antonio M."/>
            <person name="Oren A."/>
            <person name="Chaudhuri R."/>
            <person name="La Ragione R.M."/>
            <person name="Hildebrand F."/>
            <person name="Pallen M.J."/>
        </authorList>
    </citation>
    <scope>NUCLEOTIDE SEQUENCE [LARGE SCALE GENOMIC DNA]</scope>
    <source>
        <strain evidence="6 7">Re1</strain>
    </source>
</reference>
<evidence type="ECO:0000313" key="7">
    <source>
        <dbReference type="Proteomes" id="UP000611521"/>
    </source>
</evidence>
<dbReference type="PANTHER" id="PTHR45947">
    <property type="entry name" value="SULFOQUINOVOSYL TRANSFERASE SQD2"/>
    <property type="match status" value="1"/>
</dbReference>
<dbReference type="SUPFAM" id="SSF53756">
    <property type="entry name" value="UDP-Glycosyltransferase/glycogen phosphorylase"/>
    <property type="match status" value="1"/>
</dbReference>
<evidence type="ECO:0000259" key="5">
    <source>
        <dbReference type="Pfam" id="PF13439"/>
    </source>
</evidence>
<dbReference type="PANTHER" id="PTHR45947:SF3">
    <property type="entry name" value="SULFOQUINOVOSYL TRANSFERASE SQD2"/>
    <property type="match status" value="1"/>
</dbReference>
<dbReference type="InterPro" id="IPR001296">
    <property type="entry name" value="Glyco_trans_1"/>
</dbReference>
<keyword evidence="2" id="KW-0328">Glycosyltransferase</keyword>
<evidence type="ECO:0000256" key="2">
    <source>
        <dbReference type="ARBA" id="ARBA00022676"/>
    </source>
</evidence>